<proteinExistence type="inferred from homology"/>
<keyword evidence="5" id="KW-0436">Ligase</keyword>
<feature type="region of interest" description="Disordered" evidence="2">
    <location>
        <begin position="801"/>
        <end position="843"/>
    </location>
</feature>
<sequence>MKSWERFIFPLVLVWLSLGIVVECWDRSSSVSTATDASEQPRQYAEGNTFTGKGGQQDVPDGRDLVESALQKLRDVKISLVAREKPSGLAGYAFYYAKHAFYLLFMNGPPLDENSDSKQRPRKLDPGLTQAVDELELAARERHNPDAMFLLAEMNFYGNFSHPRNFKEAYRWYNDLALLTGNSTAQYIVGFMHATGIGDAVDRDQGNALLYHKFAAEQGNTRSEMTLAYRHHVGIGTHRNCDQAAHYYKRVADKAISYLRSGPPGGHHISRESYRWADIQGGVYGEGASVSSSGQNANNGAQQNARANLEDLLEYLDLLSKKGMLQATLSLGKMHYDGERGLPRNYNKAMKYFKAVTKRYWSSEGAILASHPVGIEIYAATAAAHIGMMHLRGEGVKQNFNLAMTWFKRGLANGDALCQYQLGLMYLHGYGVKEDAFKASDYFKAAADQDYAAAQTRLGALFLDQGDVSTATKYFELAARWGWMEAFYYLAEIANFGIGGERHCGIASAYYKIVAEKAERVHSSFTEANDAYQNGDYDTALIATMMAAEQGYEHAQANVAYLLDEQQSVLSLNKIIPWTKKPRSPLLQNTDLALIYWTRSARQSNIDSLVKMGDYYLKGLGSSADAEKASTCYHTAAEAHRSAQAYWNLGWMHENGVAVEQDFHMAKRYYDLALANSQEAYFPVKLSLIKLRLRHFWNRITNGKVNPIQDETENKAPRSFKEWVIAFLENDEEDTQYHAQLFRDREEDELLGTHHHHDDNDDGYYDELELEIDESVLEALIIVALAATLLILVYVRQQRNRQRDNNENAGNNGGQLAGGGQNAANGQQQQQQQGNNDRGFFPQRDQPEFAQWVAGGIGH</sequence>
<dbReference type="AlphaFoldDB" id="A0AAD4KRI7"/>
<gene>
    <name evidence="5" type="ORF">BGW36DRAFT_376799</name>
</gene>
<dbReference type="InterPro" id="IPR011990">
    <property type="entry name" value="TPR-like_helical_dom_sf"/>
</dbReference>
<dbReference type="RefSeq" id="XP_046073288.1">
    <property type="nucleotide sequence ID" value="XM_046215936.1"/>
</dbReference>
<comment type="similarity">
    <text evidence="1">Belongs to the sel-1 family.</text>
</comment>
<accession>A0AAD4KRI7</accession>
<feature type="compositionally biased region" description="Polar residues" evidence="2">
    <location>
        <begin position="35"/>
        <end position="51"/>
    </location>
</feature>
<feature type="transmembrane region" description="Helical" evidence="3">
    <location>
        <begin position="776"/>
        <end position="795"/>
    </location>
</feature>
<dbReference type="GO" id="GO:0016874">
    <property type="term" value="F:ligase activity"/>
    <property type="evidence" value="ECO:0007669"/>
    <property type="project" value="UniProtKB-KW"/>
</dbReference>
<dbReference type="Gene3D" id="1.25.40.10">
    <property type="entry name" value="Tetratricopeptide repeat domain"/>
    <property type="match status" value="3"/>
</dbReference>
<keyword evidence="4" id="KW-0732">Signal</keyword>
<dbReference type="Proteomes" id="UP001201262">
    <property type="component" value="Unassembled WGS sequence"/>
</dbReference>
<organism evidence="5 6">
    <name type="scientific">Talaromyces proteolyticus</name>
    <dbReference type="NCBI Taxonomy" id="1131652"/>
    <lineage>
        <taxon>Eukaryota</taxon>
        <taxon>Fungi</taxon>
        <taxon>Dikarya</taxon>
        <taxon>Ascomycota</taxon>
        <taxon>Pezizomycotina</taxon>
        <taxon>Eurotiomycetes</taxon>
        <taxon>Eurotiomycetidae</taxon>
        <taxon>Eurotiales</taxon>
        <taxon>Trichocomaceae</taxon>
        <taxon>Talaromyces</taxon>
        <taxon>Talaromyces sect. Bacilispori</taxon>
    </lineage>
</organism>
<evidence type="ECO:0000313" key="5">
    <source>
        <dbReference type="EMBL" id="KAH8698824.1"/>
    </source>
</evidence>
<dbReference type="InterPro" id="IPR050767">
    <property type="entry name" value="Sel1_AlgK"/>
</dbReference>
<keyword evidence="3" id="KW-0812">Transmembrane</keyword>
<keyword evidence="3" id="KW-1133">Transmembrane helix</keyword>
<evidence type="ECO:0000313" key="6">
    <source>
        <dbReference type="Proteomes" id="UP001201262"/>
    </source>
</evidence>
<name>A0AAD4KRI7_9EURO</name>
<dbReference type="GO" id="GO:0036503">
    <property type="term" value="P:ERAD pathway"/>
    <property type="evidence" value="ECO:0007669"/>
    <property type="project" value="TreeGrafter"/>
</dbReference>
<dbReference type="EMBL" id="JAJTJA010000005">
    <property type="protein sequence ID" value="KAH8698824.1"/>
    <property type="molecule type" value="Genomic_DNA"/>
</dbReference>
<reference evidence="5" key="1">
    <citation type="submission" date="2021-12" db="EMBL/GenBank/DDBJ databases">
        <title>Convergent genome expansion in fungi linked to evolution of root-endophyte symbiosis.</title>
        <authorList>
            <consortium name="DOE Joint Genome Institute"/>
            <person name="Ke Y.-H."/>
            <person name="Bonito G."/>
            <person name="Liao H.-L."/>
            <person name="Looney B."/>
            <person name="Rojas-Flechas A."/>
            <person name="Nash J."/>
            <person name="Hameed K."/>
            <person name="Schadt C."/>
            <person name="Martin F."/>
            <person name="Crous P.W."/>
            <person name="Miettinen O."/>
            <person name="Magnuson J.K."/>
            <person name="Labbe J."/>
            <person name="Jacobson D."/>
            <person name="Doktycz M.J."/>
            <person name="Veneault-Fourrey C."/>
            <person name="Kuo A."/>
            <person name="Mondo S."/>
            <person name="Calhoun S."/>
            <person name="Riley R."/>
            <person name="Ohm R."/>
            <person name="LaButti K."/>
            <person name="Andreopoulos B."/>
            <person name="Pangilinan J."/>
            <person name="Nolan M."/>
            <person name="Tritt A."/>
            <person name="Clum A."/>
            <person name="Lipzen A."/>
            <person name="Daum C."/>
            <person name="Barry K."/>
            <person name="Grigoriev I.V."/>
            <person name="Vilgalys R."/>
        </authorList>
    </citation>
    <scope>NUCLEOTIDE SEQUENCE</scope>
    <source>
        <strain evidence="5">PMI_201</strain>
    </source>
</reference>
<comment type="caution">
    <text evidence="5">The sequence shown here is derived from an EMBL/GenBank/DDBJ whole genome shotgun (WGS) entry which is preliminary data.</text>
</comment>
<dbReference type="SMART" id="SM00671">
    <property type="entry name" value="SEL1"/>
    <property type="match status" value="10"/>
</dbReference>
<protein>
    <submittedName>
        <fullName evidence="5">Ubiquitin-protein ligase Sel1/Ubx2</fullName>
    </submittedName>
</protein>
<evidence type="ECO:0000256" key="4">
    <source>
        <dbReference type="SAM" id="SignalP"/>
    </source>
</evidence>
<keyword evidence="6" id="KW-1185">Reference proteome</keyword>
<feature type="chain" id="PRO_5042047628" evidence="4">
    <location>
        <begin position="20"/>
        <end position="859"/>
    </location>
</feature>
<feature type="signal peptide" evidence="4">
    <location>
        <begin position="1"/>
        <end position="19"/>
    </location>
</feature>
<feature type="compositionally biased region" description="Gly residues" evidence="2">
    <location>
        <begin position="811"/>
        <end position="821"/>
    </location>
</feature>
<dbReference type="GeneID" id="70246223"/>
<feature type="compositionally biased region" description="Low complexity" evidence="2">
    <location>
        <begin position="822"/>
        <end position="836"/>
    </location>
</feature>
<keyword evidence="3" id="KW-0472">Membrane</keyword>
<evidence type="ECO:0000256" key="2">
    <source>
        <dbReference type="SAM" id="MobiDB-lite"/>
    </source>
</evidence>
<dbReference type="PANTHER" id="PTHR11102">
    <property type="entry name" value="SEL-1-LIKE PROTEIN"/>
    <property type="match status" value="1"/>
</dbReference>
<dbReference type="InterPro" id="IPR006597">
    <property type="entry name" value="Sel1-like"/>
</dbReference>
<dbReference type="PANTHER" id="PTHR11102:SF147">
    <property type="entry name" value="SEL1L ADAPTOR SUBUNIT OF ERAD E3 UBIQUITIN LIGASE"/>
    <property type="match status" value="1"/>
</dbReference>
<evidence type="ECO:0000256" key="1">
    <source>
        <dbReference type="ARBA" id="ARBA00038101"/>
    </source>
</evidence>
<dbReference type="GO" id="GO:0005789">
    <property type="term" value="C:endoplasmic reticulum membrane"/>
    <property type="evidence" value="ECO:0007669"/>
    <property type="project" value="TreeGrafter"/>
</dbReference>
<evidence type="ECO:0000256" key="3">
    <source>
        <dbReference type="SAM" id="Phobius"/>
    </source>
</evidence>
<dbReference type="SUPFAM" id="SSF81901">
    <property type="entry name" value="HCP-like"/>
    <property type="match status" value="3"/>
</dbReference>
<feature type="region of interest" description="Disordered" evidence="2">
    <location>
        <begin position="35"/>
        <end position="58"/>
    </location>
</feature>
<dbReference type="Pfam" id="PF08238">
    <property type="entry name" value="Sel1"/>
    <property type="match status" value="10"/>
</dbReference>